<name>A0A9P6T6Y2_9BASI</name>
<organism evidence="2 3">
    <name type="scientific">Cronartium quercuum f. sp. fusiforme G11</name>
    <dbReference type="NCBI Taxonomy" id="708437"/>
    <lineage>
        <taxon>Eukaryota</taxon>
        <taxon>Fungi</taxon>
        <taxon>Dikarya</taxon>
        <taxon>Basidiomycota</taxon>
        <taxon>Pucciniomycotina</taxon>
        <taxon>Pucciniomycetes</taxon>
        <taxon>Pucciniales</taxon>
        <taxon>Coleosporiaceae</taxon>
        <taxon>Cronartium</taxon>
    </lineage>
</organism>
<dbReference type="EMBL" id="MU167508">
    <property type="protein sequence ID" value="KAG0139883.1"/>
    <property type="molecule type" value="Genomic_DNA"/>
</dbReference>
<feature type="transmembrane region" description="Helical" evidence="1">
    <location>
        <begin position="12"/>
        <end position="37"/>
    </location>
</feature>
<evidence type="ECO:0000313" key="2">
    <source>
        <dbReference type="EMBL" id="KAG0139883.1"/>
    </source>
</evidence>
<keyword evidence="1" id="KW-0472">Membrane</keyword>
<dbReference type="Proteomes" id="UP000886653">
    <property type="component" value="Unassembled WGS sequence"/>
</dbReference>
<protein>
    <submittedName>
        <fullName evidence="2">Uncharacterized protein</fullName>
    </submittedName>
</protein>
<keyword evidence="1" id="KW-1133">Transmembrane helix</keyword>
<proteinExistence type="predicted"/>
<gene>
    <name evidence="2" type="ORF">CROQUDRAFT_665903</name>
</gene>
<evidence type="ECO:0000313" key="3">
    <source>
        <dbReference type="Proteomes" id="UP000886653"/>
    </source>
</evidence>
<keyword evidence="3" id="KW-1185">Reference proteome</keyword>
<accession>A0A9P6T6Y2</accession>
<reference evidence="2" key="1">
    <citation type="submission" date="2013-11" db="EMBL/GenBank/DDBJ databases">
        <title>Genome sequence of the fusiform rust pathogen reveals effectors for host alternation and coevolution with pine.</title>
        <authorList>
            <consortium name="DOE Joint Genome Institute"/>
            <person name="Smith K."/>
            <person name="Pendleton A."/>
            <person name="Kubisiak T."/>
            <person name="Anderson C."/>
            <person name="Salamov A."/>
            <person name="Aerts A."/>
            <person name="Riley R."/>
            <person name="Clum A."/>
            <person name="Lindquist E."/>
            <person name="Ence D."/>
            <person name="Campbell M."/>
            <person name="Kronenberg Z."/>
            <person name="Feau N."/>
            <person name="Dhillon B."/>
            <person name="Hamelin R."/>
            <person name="Burleigh J."/>
            <person name="Smith J."/>
            <person name="Yandell M."/>
            <person name="Nelson C."/>
            <person name="Grigoriev I."/>
            <person name="Davis J."/>
        </authorList>
    </citation>
    <scope>NUCLEOTIDE SEQUENCE</scope>
    <source>
        <strain evidence="2">G11</strain>
    </source>
</reference>
<evidence type="ECO:0000256" key="1">
    <source>
        <dbReference type="SAM" id="Phobius"/>
    </source>
</evidence>
<sequence>MCLVPMHVPAFYHYLLIVFMYVSMFYLSFVYTTSYYIPVLYLTTLPPLHSRSDHILPLPLLHYTLHHHHLLTLF</sequence>
<keyword evidence="1" id="KW-0812">Transmembrane</keyword>
<dbReference type="AlphaFoldDB" id="A0A9P6T6Y2"/>
<comment type="caution">
    <text evidence="2">The sequence shown here is derived from an EMBL/GenBank/DDBJ whole genome shotgun (WGS) entry which is preliminary data.</text>
</comment>